<feature type="transmembrane region" description="Helical" evidence="2">
    <location>
        <begin position="200"/>
        <end position="218"/>
    </location>
</feature>
<keyword evidence="2" id="KW-0812">Transmembrane</keyword>
<dbReference type="Pfam" id="PF10112">
    <property type="entry name" value="Halogen_Hydrol"/>
    <property type="match status" value="1"/>
</dbReference>
<accession>A0A9D2MUK1</accession>
<dbReference type="Proteomes" id="UP000826793">
    <property type="component" value="Unassembled WGS sequence"/>
</dbReference>
<feature type="compositionally biased region" description="Low complexity" evidence="1">
    <location>
        <begin position="48"/>
        <end position="62"/>
    </location>
</feature>
<reference evidence="3" key="2">
    <citation type="submission" date="2021-04" db="EMBL/GenBank/DDBJ databases">
        <authorList>
            <person name="Gilroy R."/>
        </authorList>
    </citation>
    <scope>NUCLEOTIDE SEQUENCE</scope>
    <source>
        <strain evidence="3">CHK185-1770</strain>
    </source>
</reference>
<feature type="compositionally biased region" description="Basic and acidic residues" evidence="1">
    <location>
        <begin position="253"/>
        <end position="271"/>
    </location>
</feature>
<evidence type="ECO:0000256" key="1">
    <source>
        <dbReference type="SAM" id="MobiDB-lite"/>
    </source>
</evidence>
<keyword evidence="2" id="KW-1133">Transmembrane helix</keyword>
<protein>
    <submittedName>
        <fullName evidence="3">5-bromo-4-chloroindolyl phosphate hydrolysis family protein</fullName>
    </submittedName>
</protein>
<dbReference type="InterPro" id="IPR018770">
    <property type="entry name" value="ChloroindolylP_hydrolase"/>
</dbReference>
<feature type="compositionally biased region" description="Polar residues" evidence="1">
    <location>
        <begin position="109"/>
        <end position="118"/>
    </location>
</feature>
<feature type="compositionally biased region" description="Polar residues" evidence="1">
    <location>
        <begin position="128"/>
        <end position="138"/>
    </location>
</feature>
<feature type="transmembrane region" description="Helical" evidence="2">
    <location>
        <begin position="224"/>
        <end position="242"/>
    </location>
</feature>
<sequence>MKKQGNDPLQEELRSSQIYKTLTGSGIPMAGKIAQGLGKAAQGLDQALNLGRNAGHNAGNGHPYQAPPASGTYRPPTQGTYPGPQQTAPPQQGQSGPQGGATPPASGKNPGSSGQTVNGYYHYAAQRGPSTRQTQQPRPAQGTYVPPNKAQREAAAHRAAAARHAAQQQAAAARQAAKTAGGQPDPNQPPMKLVRTGSPAKFYITAAVALVYALSFPLYEVHHFVIFAAVLVLVFFLSGALFRGKKVFVPVEAEKPREEPKPKPAPEKVEKSQTGNPEVDKIIDEGREYLKKLRAADDAIPDETLSEDITRMERASADIFRYIADHPEKAPQIRKFMNYYLPTTLKLLGSYQRLSAQNVKGENITSTLFNIAGMMHTVADAFEKQLDALYAEEAMDISADITVFETLLKQEGFVDEEKQEETK</sequence>
<proteinExistence type="predicted"/>
<evidence type="ECO:0000256" key="2">
    <source>
        <dbReference type="SAM" id="Phobius"/>
    </source>
</evidence>
<feature type="compositionally biased region" description="Low complexity" evidence="1">
    <location>
        <begin position="157"/>
        <end position="177"/>
    </location>
</feature>
<organism evidence="3 4">
    <name type="scientific">Candidatus Acutalibacter pullicola</name>
    <dbReference type="NCBI Taxonomy" id="2838417"/>
    <lineage>
        <taxon>Bacteria</taxon>
        <taxon>Bacillati</taxon>
        <taxon>Bacillota</taxon>
        <taxon>Clostridia</taxon>
        <taxon>Eubacteriales</taxon>
        <taxon>Acutalibacteraceae</taxon>
        <taxon>Acutalibacter</taxon>
    </lineage>
</organism>
<feature type="region of interest" description="Disordered" evidence="1">
    <location>
        <begin position="253"/>
        <end position="278"/>
    </location>
</feature>
<evidence type="ECO:0000313" key="3">
    <source>
        <dbReference type="EMBL" id="HJB97063.1"/>
    </source>
</evidence>
<feature type="compositionally biased region" description="Low complexity" evidence="1">
    <location>
        <begin position="75"/>
        <end position="107"/>
    </location>
</feature>
<name>A0A9D2MUK1_9FIRM</name>
<gene>
    <name evidence="3" type="ORF">H9710_00600</name>
</gene>
<dbReference type="AlphaFoldDB" id="A0A9D2MUK1"/>
<keyword evidence="2" id="KW-0472">Membrane</keyword>
<feature type="region of interest" description="Disordered" evidence="1">
    <location>
        <begin position="48"/>
        <end position="192"/>
    </location>
</feature>
<reference evidence="3" key="1">
    <citation type="journal article" date="2021" name="PeerJ">
        <title>Extensive microbial diversity within the chicken gut microbiome revealed by metagenomics and culture.</title>
        <authorList>
            <person name="Gilroy R."/>
            <person name="Ravi A."/>
            <person name="Getino M."/>
            <person name="Pursley I."/>
            <person name="Horton D.L."/>
            <person name="Alikhan N.F."/>
            <person name="Baker D."/>
            <person name="Gharbi K."/>
            <person name="Hall N."/>
            <person name="Watson M."/>
            <person name="Adriaenssens E.M."/>
            <person name="Foster-Nyarko E."/>
            <person name="Jarju S."/>
            <person name="Secka A."/>
            <person name="Antonio M."/>
            <person name="Oren A."/>
            <person name="Chaudhuri R.R."/>
            <person name="La Ragione R."/>
            <person name="Hildebrand F."/>
            <person name="Pallen M.J."/>
        </authorList>
    </citation>
    <scope>NUCLEOTIDE SEQUENCE</scope>
    <source>
        <strain evidence="3">CHK185-1770</strain>
    </source>
</reference>
<evidence type="ECO:0000313" key="4">
    <source>
        <dbReference type="Proteomes" id="UP000826793"/>
    </source>
</evidence>
<dbReference type="EMBL" id="DWXG01000004">
    <property type="protein sequence ID" value="HJB97063.1"/>
    <property type="molecule type" value="Genomic_DNA"/>
</dbReference>
<comment type="caution">
    <text evidence="3">The sequence shown here is derived from an EMBL/GenBank/DDBJ whole genome shotgun (WGS) entry which is preliminary data.</text>
</comment>